<dbReference type="CDD" id="cd03784">
    <property type="entry name" value="GT1_Gtf-like"/>
    <property type="match status" value="1"/>
</dbReference>
<dbReference type="AlphaFoldDB" id="A0A1H3G5F6"/>
<dbReference type="InterPro" id="IPR050426">
    <property type="entry name" value="Glycosyltransferase_28"/>
</dbReference>
<dbReference type="InterPro" id="IPR010610">
    <property type="entry name" value="EryCIII-like_C"/>
</dbReference>
<dbReference type="Pfam" id="PF21036">
    <property type="entry name" value="EryCIII-like_N"/>
    <property type="match status" value="1"/>
</dbReference>
<dbReference type="SUPFAM" id="SSF53756">
    <property type="entry name" value="UDP-Glycosyltransferase/glycogen phosphorylase"/>
    <property type="match status" value="1"/>
</dbReference>
<dbReference type="Proteomes" id="UP000199515">
    <property type="component" value="Unassembled WGS sequence"/>
</dbReference>
<dbReference type="InterPro" id="IPR002213">
    <property type="entry name" value="UDP_glucos_trans"/>
</dbReference>
<proteinExistence type="inferred from homology"/>
<dbReference type="PANTHER" id="PTHR48050:SF13">
    <property type="entry name" value="STEROL 3-BETA-GLUCOSYLTRANSFERASE UGT80A2"/>
    <property type="match status" value="1"/>
</dbReference>
<gene>
    <name evidence="6" type="ORF">SAMN05421504_104103</name>
</gene>
<keyword evidence="7" id="KW-1185">Reference proteome</keyword>
<evidence type="ECO:0000256" key="1">
    <source>
        <dbReference type="ARBA" id="ARBA00006962"/>
    </source>
</evidence>
<comment type="similarity">
    <text evidence="1">Belongs to the glycosyltransferase 28 family.</text>
</comment>
<protein>
    <submittedName>
        <fullName evidence="6">UDP:flavonoid glycosyltransferase YjiC, YdhE family</fullName>
    </submittedName>
</protein>
<dbReference type="STRING" id="589385.SAMN05421504_104103"/>
<evidence type="ECO:0000313" key="7">
    <source>
        <dbReference type="Proteomes" id="UP000199515"/>
    </source>
</evidence>
<keyword evidence="2" id="KW-0328">Glycosyltransferase</keyword>
<name>A0A1H3G5F6_9PSEU</name>
<organism evidence="6 7">
    <name type="scientific">Amycolatopsis xylanica</name>
    <dbReference type="NCBI Taxonomy" id="589385"/>
    <lineage>
        <taxon>Bacteria</taxon>
        <taxon>Bacillati</taxon>
        <taxon>Actinomycetota</taxon>
        <taxon>Actinomycetes</taxon>
        <taxon>Pseudonocardiales</taxon>
        <taxon>Pseudonocardiaceae</taxon>
        <taxon>Amycolatopsis</taxon>
    </lineage>
</organism>
<evidence type="ECO:0000259" key="5">
    <source>
        <dbReference type="Pfam" id="PF21036"/>
    </source>
</evidence>
<dbReference type="EMBL" id="FNON01000004">
    <property type="protein sequence ID" value="SDX97589.1"/>
    <property type="molecule type" value="Genomic_DNA"/>
</dbReference>
<evidence type="ECO:0000256" key="2">
    <source>
        <dbReference type="ARBA" id="ARBA00022676"/>
    </source>
</evidence>
<keyword evidence="3 6" id="KW-0808">Transferase</keyword>
<dbReference type="GO" id="GO:0017000">
    <property type="term" value="P:antibiotic biosynthetic process"/>
    <property type="evidence" value="ECO:0007669"/>
    <property type="project" value="UniProtKB-ARBA"/>
</dbReference>
<evidence type="ECO:0000256" key="3">
    <source>
        <dbReference type="ARBA" id="ARBA00022679"/>
    </source>
</evidence>
<evidence type="ECO:0000313" key="6">
    <source>
        <dbReference type="EMBL" id="SDX97589.1"/>
    </source>
</evidence>
<reference evidence="6 7" key="1">
    <citation type="submission" date="2016-10" db="EMBL/GenBank/DDBJ databases">
        <authorList>
            <person name="de Groot N.N."/>
        </authorList>
    </citation>
    <scope>NUCLEOTIDE SEQUENCE [LARGE SCALE GENOMIC DNA]</scope>
    <source>
        <strain evidence="6 7">CPCC 202699</strain>
    </source>
</reference>
<accession>A0A1H3G5F6</accession>
<dbReference type="GO" id="GO:0016758">
    <property type="term" value="F:hexosyltransferase activity"/>
    <property type="evidence" value="ECO:0007669"/>
    <property type="project" value="UniProtKB-ARBA"/>
</dbReference>
<dbReference type="PANTHER" id="PTHR48050">
    <property type="entry name" value="STEROL 3-BETA-GLUCOSYLTRANSFERASE"/>
    <property type="match status" value="1"/>
</dbReference>
<dbReference type="InterPro" id="IPR048284">
    <property type="entry name" value="EryCIII-like_N"/>
</dbReference>
<feature type="domain" description="Erythromycin biosynthesis protein CIII-like N-terminal" evidence="5">
    <location>
        <begin position="23"/>
        <end position="220"/>
    </location>
</feature>
<dbReference type="FunFam" id="3.40.50.2000:FF:000072">
    <property type="entry name" value="Glycosyl transferase"/>
    <property type="match status" value="1"/>
</dbReference>
<dbReference type="GO" id="GO:0008194">
    <property type="term" value="F:UDP-glycosyltransferase activity"/>
    <property type="evidence" value="ECO:0007669"/>
    <property type="project" value="InterPro"/>
</dbReference>
<dbReference type="Gene3D" id="3.40.50.2000">
    <property type="entry name" value="Glycogen Phosphorylase B"/>
    <property type="match status" value="2"/>
</dbReference>
<dbReference type="OrthoDB" id="5488434at2"/>
<dbReference type="RefSeq" id="WP_091290669.1">
    <property type="nucleotide sequence ID" value="NZ_FNON01000004.1"/>
</dbReference>
<evidence type="ECO:0000259" key="4">
    <source>
        <dbReference type="Pfam" id="PF06722"/>
    </source>
</evidence>
<feature type="domain" description="Erythromycin biosynthesis protein CIII-like C-terminal" evidence="4">
    <location>
        <begin position="235"/>
        <end position="373"/>
    </location>
</feature>
<sequence length="374" mass="39402">MRVLFAGVPAIGHLFPLVPLAAALHARGNEVLFGSLDGGEVVTSSGLPFVNACPGLDWRTELRRRAAKERPDLLARTVETNSGDREVFVRLAALVNDSAVESFVDLGRCWRPDVIVYDYLFPAGLLAAAKLGVPALQFDLGFIRTGHLRDLMLADLAPALDRLGIDVPSPLGVLDIAPRSMAPAQEDGWPIRPVAFNGVSTLPAWLASRADRPRVAVTLGTVPPKVDGLSRLDHLIAAAAEVDAEFVLVMGKIDISTLGELPANVRAVGWVPWDGVVAGSDATIHHGGGGTALTTLAHGVPQLILPDGSDRYANADAVHARGAGLRAVAEDLSPALLTRVLTDEKLRLASREVAAEIAAMPTPPDVAAHLESLA</sequence>
<dbReference type="Pfam" id="PF06722">
    <property type="entry name" value="EryCIII-like_C"/>
    <property type="match status" value="1"/>
</dbReference>